<organism evidence="5 6">
    <name type="scientific">Clavelina lepadiformis</name>
    <name type="common">Light-bulb sea squirt</name>
    <name type="synonym">Ascidia lepadiformis</name>
    <dbReference type="NCBI Taxonomy" id="159417"/>
    <lineage>
        <taxon>Eukaryota</taxon>
        <taxon>Metazoa</taxon>
        <taxon>Chordata</taxon>
        <taxon>Tunicata</taxon>
        <taxon>Ascidiacea</taxon>
        <taxon>Aplousobranchia</taxon>
        <taxon>Clavelinidae</taxon>
        <taxon>Clavelina</taxon>
    </lineage>
</organism>
<feature type="compositionally biased region" description="Basic residues" evidence="3">
    <location>
        <begin position="88"/>
        <end position="98"/>
    </location>
</feature>
<feature type="compositionally biased region" description="Polar residues" evidence="3">
    <location>
        <begin position="161"/>
        <end position="171"/>
    </location>
</feature>
<evidence type="ECO:0000256" key="1">
    <source>
        <dbReference type="ARBA" id="ARBA00004184"/>
    </source>
</evidence>
<evidence type="ECO:0000256" key="2">
    <source>
        <dbReference type="ARBA" id="ARBA00010770"/>
    </source>
</evidence>
<dbReference type="InterPro" id="IPR029273">
    <property type="entry name" value="Cdc42_effect-like"/>
</dbReference>
<dbReference type="Pfam" id="PF00786">
    <property type="entry name" value="PBD"/>
    <property type="match status" value="1"/>
</dbReference>
<accession>A0ABP0FNP9</accession>
<comment type="subcellular location">
    <subcellularLocation>
        <location evidence="1">Endomembrane system</location>
        <topology evidence="1">Peripheral membrane protein</topology>
    </subcellularLocation>
</comment>
<evidence type="ECO:0000259" key="4">
    <source>
        <dbReference type="PROSITE" id="PS50108"/>
    </source>
</evidence>
<sequence>MPAKAPIYLKSGGGKSGAGTGKGGKKLRELLSAEMISLPLGDFRHMAHVGRGGDDDMFGDTAFLKHKGGSETSTDGSVEGTQTLGRVQSKKRNKKSRNHSVPDGCDIKSTHSHEVGCGPMDSPVLQTAFSLPALNHQSTSTPSSPRGSGKEGKRKKMKKSALNNNCITNGKSRSHEAGLDAIAYPATPNGTINGPAKPRRLASTEEANGNGHIGNGIPAKNPTPPRRVSEKPVETQEIELPNDTTSLDDGWALDLDLGSSLMDDVMGIMDKIEL</sequence>
<evidence type="ECO:0000313" key="6">
    <source>
        <dbReference type="Proteomes" id="UP001642483"/>
    </source>
</evidence>
<comment type="similarity">
    <text evidence="2">Belongs to the BORG/CEP family.</text>
</comment>
<dbReference type="EMBL" id="CAWYQH010000068">
    <property type="protein sequence ID" value="CAK8680062.1"/>
    <property type="molecule type" value="Genomic_DNA"/>
</dbReference>
<feature type="compositionally biased region" description="Basic and acidic residues" evidence="3">
    <location>
        <begin position="105"/>
        <end position="114"/>
    </location>
</feature>
<feature type="compositionally biased region" description="Gly residues" evidence="3">
    <location>
        <begin position="11"/>
        <end position="22"/>
    </location>
</feature>
<evidence type="ECO:0000313" key="5">
    <source>
        <dbReference type="EMBL" id="CAK8680062.1"/>
    </source>
</evidence>
<proteinExistence type="inferred from homology"/>
<dbReference type="SMART" id="SM00285">
    <property type="entry name" value="PBD"/>
    <property type="match status" value="1"/>
</dbReference>
<dbReference type="PROSITE" id="PS50108">
    <property type="entry name" value="CRIB"/>
    <property type="match status" value="1"/>
</dbReference>
<feature type="compositionally biased region" description="Low complexity" evidence="3">
    <location>
        <begin position="138"/>
        <end position="147"/>
    </location>
</feature>
<protein>
    <recommendedName>
        <fullName evidence="4">CRIB domain-containing protein</fullName>
    </recommendedName>
</protein>
<dbReference type="Proteomes" id="UP001642483">
    <property type="component" value="Unassembled WGS sequence"/>
</dbReference>
<dbReference type="InterPro" id="IPR000095">
    <property type="entry name" value="CRIB_dom"/>
</dbReference>
<evidence type="ECO:0000256" key="3">
    <source>
        <dbReference type="SAM" id="MobiDB-lite"/>
    </source>
</evidence>
<dbReference type="PANTHER" id="PTHR15344:SF12">
    <property type="entry name" value="CRIB DOMAIN-CONTAINING PROTEIN"/>
    <property type="match status" value="1"/>
</dbReference>
<name>A0ABP0FNP9_CLALP</name>
<dbReference type="PANTHER" id="PTHR15344">
    <property type="entry name" value="CDC42 EFFECTOR PROTEIN BORG"/>
    <property type="match status" value="1"/>
</dbReference>
<feature type="compositionally biased region" description="Polar residues" evidence="3">
    <location>
        <begin position="70"/>
        <end position="86"/>
    </location>
</feature>
<comment type="caution">
    <text evidence="5">The sequence shown here is derived from an EMBL/GenBank/DDBJ whole genome shotgun (WGS) entry which is preliminary data.</text>
</comment>
<feature type="region of interest" description="Disordered" evidence="3">
    <location>
        <begin position="1"/>
        <end position="24"/>
    </location>
</feature>
<feature type="domain" description="CRIB" evidence="4">
    <location>
        <begin position="36"/>
        <end position="50"/>
    </location>
</feature>
<keyword evidence="6" id="KW-1185">Reference proteome</keyword>
<dbReference type="InterPro" id="IPR051296">
    <property type="entry name" value="Cdc42_Effector_BORG/CEP"/>
</dbReference>
<gene>
    <name evidence="5" type="ORF">CVLEPA_LOCUS10350</name>
</gene>
<dbReference type="Pfam" id="PF14957">
    <property type="entry name" value="BORG_CEP"/>
    <property type="match status" value="1"/>
</dbReference>
<feature type="region of interest" description="Disordered" evidence="3">
    <location>
        <begin position="68"/>
        <end position="245"/>
    </location>
</feature>
<reference evidence="5 6" key="1">
    <citation type="submission" date="2024-02" db="EMBL/GenBank/DDBJ databases">
        <authorList>
            <person name="Daric V."/>
            <person name="Darras S."/>
        </authorList>
    </citation>
    <scope>NUCLEOTIDE SEQUENCE [LARGE SCALE GENOMIC DNA]</scope>
</reference>